<feature type="transmembrane region" description="Helical" evidence="7">
    <location>
        <begin position="37"/>
        <end position="58"/>
    </location>
</feature>
<proteinExistence type="predicted"/>
<dbReference type="PANTHER" id="PTHR43045">
    <property type="entry name" value="SHIKIMATE TRANSPORTER"/>
    <property type="match status" value="1"/>
</dbReference>
<dbReference type="Proteomes" id="UP000255099">
    <property type="component" value="Unassembled WGS sequence"/>
</dbReference>
<evidence type="ECO:0000256" key="3">
    <source>
        <dbReference type="ARBA" id="ARBA00022475"/>
    </source>
</evidence>
<protein>
    <submittedName>
        <fullName evidence="9">Shikimate transporter</fullName>
    </submittedName>
</protein>
<keyword evidence="5 7" id="KW-1133">Transmembrane helix</keyword>
<dbReference type="PROSITE" id="PS50850">
    <property type="entry name" value="MFS"/>
    <property type="match status" value="1"/>
</dbReference>
<dbReference type="GO" id="GO:0005886">
    <property type="term" value="C:plasma membrane"/>
    <property type="evidence" value="ECO:0007669"/>
    <property type="project" value="UniProtKB-SubCell"/>
</dbReference>
<dbReference type="InterPro" id="IPR036259">
    <property type="entry name" value="MFS_trans_sf"/>
</dbReference>
<keyword evidence="6 7" id="KW-0472">Membrane</keyword>
<dbReference type="AlphaFoldDB" id="A0A377W3J7"/>
<evidence type="ECO:0000256" key="2">
    <source>
        <dbReference type="ARBA" id="ARBA00022448"/>
    </source>
</evidence>
<evidence type="ECO:0000256" key="6">
    <source>
        <dbReference type="ARBA" id="ARBA00023136"/>
    </source>
</evidence>
<feature type="domain" description="Major facilitator superfamily (MFS) profile" evidence="8">
    <location>
        <begin position="1"/>
        <end position="94"/>
    </location>
</feature>
<evidence type="ECO:0000313" key="9">
    <source>
        <dbReference type="EMBL" id="STT47658.1"/>
    </source>
</evidence>
<feature type="transmembrane region" description="Helical" evidence="7">
    <location>
        <begin position="64"/>
        <end position="82"/>
    </location>
</feature>
<evidence type="ECO:0000313" key="10">
    <source>
        <dbReference type="Proteomes" id="UP000255099"/>
    </source>
</evidence>
<keyword evidence="4 7" id="KW-0812">Transmembrane</keyword>
<evidence type="ECO:0000256" key="4">
    <source>
        <dbReference type="ARBA" id="ARBA00022692"/>
    </source>
</evidence>
<evidence type="ECO:0000256" key="5">
    <source>
        <dbReference type="ARBA" id="ARBA00022989"/>
    </source>
</evidence>
<dbReference type="SUPFAM" id="SSF103473">
    <property type="entry name" value="MFS general substrate transporter"/>
    <property type="match status" value="1"/>
</dbReference>
<keyword evidence="3" id="KW-1003">Cell membrane</keyword>
<evidence type="ECO:0000259" key="8">
    <source>
        <dbReference type="PROSITE" id="PS50850"/>
    </source>
</evidence>
<dbReference type="EMBL" id="UGLB01000003">
    <property type="protein sequence ID" value="STT47658.1"/>
    <property type="molecule type" value="Genomic_DNA"/>
</dbReference>
<reference evidence="9 10" key="1">
    <citation type="submission" date="2018-06" db="EMBL/GenBank/DDBJ databases">
        <authorList>
            <consortium name="Pathogen Informatics"/>
            <person name="Doyle S."/>
        </authorList>
    </citation>
    <scope>NUCLEOTIDE SEQUENCE [LARGE SCALE GENOMIC DNA]</scope>
    <source>
        <strain evidence="9 10">NCTC9637</strain>
    </source>
</reference>
<name>A0A377W3J7_KLEPN</name>
<dbReference type="GO" id="GO:0022857">
    <property type="term" value="F:transmembrane transporter activity"/>
    <property type="evidence" value="ECO:0007669"/>
    <property type="project" value="InterPro"/>
</dbReference>
<keyword evidence="2" id="KW-0813">Transport</keyword>
<sequence>MLANIAHDMVVCVQQPMFTELFGASYRYSGAGVGYQVASVVGGGFTPFIAAALVTFSGGSWHSVALYLTAGCLLSALTALLMKSPRRLTHQRRA</sequence>
<comment type="subcellular location">
    <subcellularLocation>
        <location evidence="1">Cell membrane</location>
        <topology evidence="1">Multi-pass membrane protein</topology>
    </subcellularLocation>
</comment>
<accession>A0A377W3J7</accession>
<evidence type="ECO:0000256" key="1">
    <source>
        <dbReference type="ARBA" id="ARBA00004651"/>
    </source>
</evidence>
<dbReference type="InterPro" id="IPR020846">
    <property type="entry name" value="MFS_dom"/>
</dbReference>
<evidence type="ECO:0000256" key="7">
    <source>
        <dbReference type="SAM" id="Phobius"/>
    </source>
</evidence>
<dbReference type="PANTHER" id="PTHR43045:SF1">
    <property type="entry name" value="SHIKIMATE TRANSPORTER"/>
    <property type="match status" value="1"/>
</dbReference>
<organism evidence="9 10">
    <name type="scientific">Klebsiella pneumoniae</name>
    <dbReference type="NCBI Taxonomy" id="573"/>
    <lineage>
        <taxon>Bacteria</taxon>
        <taxon>Pseudomonadati</taxon>
        <taxon>Pseudomonadota</taxon>
        <taxon>Gammaproteobacteria</taxon>
        <taxon>Enterobacterales</taxon>
        <taxon>Enterobacteriaceae</taxon>
        <taxon>Klebsiella/Raoultella group</taxon>
        <taxon>Klebsiella</taxon>
        <taxon>Klebsiella pneumoniae complex</taxon>
    </lineage>
</organism>
<gene>
    <name evidence="9" type="ORF">NCTC9637_02579</name>
</gene>